<keyword evidence="2" id="KW-1185">Reference proteome</keyword>
<dbReference type="InterPro" id="IPR029044">
    <property type="entry name" value="Nucleotide-diphossugar_trans"/>
</dbReference>
<protein>
    <submittedName>
        <fullName evidence="1">Capsular polysaccharide synthesis protein</fullName>
    </submittedName>
</protein>
<comment type="caution">
    <text evidence="1">The sequence shown here is derived from an EMBL/GenBank/DDBJ whole genome shotgun (WGS) entry which is preliminary data.</text>
</comment>
<sequence length="297" mass="35098">MQFIAFRKFICTAVSALIPHKELRHRVRYALDPLNDRRCTAYFSRKYATPLAGASQTKETVNRNTHTEYIWQCWLQGRQAAPPIVDLCLRSVEKHRLPHQQIVVITEENYTEYVDIPHFIIKKRAQGKIADAQFSDLLRIYLLATYGGYWIDATCLLTAPIPDWIEKAEFFMYHSHGEFAYTLIQSCFIRAKTESYLIQQWKTLMTDLWKHENRLLHYFQLHLMFKAMITSDKRAACEYRNMPAVPEDDTHILFNRMKKSHSLSQEMIEEAARKSFIHKLTYKVSLENKQLPDIFKN</sequence>
<dbReference type="SUPFAM" id="SSF53448">
    <property type="entry name" value="Nucleotide-diphospho-sugar transferases"/>
    <property type="match status" value="1"/>
</dbReference>
<dbReference type="STRING" id="28134.SAMN05444288_0523"/>
<dbReference type="HOGENOM" id="CLU_068623_1_1_10"/>
<evidence type="ECO:0000313" key="1">
    <source>
        <dbReference type="EMBL" id="EFZ37968.1"/>
    </source>
</evidence>
<dbReference type="Gene3D" id="3.90.550.20">
    <property type="match status" value="1"/>
</dbReference>
<name>E7RMI7_9BACT</name>
<dbReference type="GO" id="GO:0016757">
    <property type="term" value="F:glycosyltransferase activity"/>
    <property type="evidence" value="ECO:0007669"/>
    <property type="project" value="InterPro"/>
</dbReference>
<dbReference type="AlphaFoldDB" id="E7RMI7"/>
<dbReference type="Proteomes" id="UP000005580">
    <property type="component" value="Unassembled WGS sequence"/>
</dbReference>
<proteinExistence type="predicted"/>
<evidence type="ECO:0000313" key="2">
    <source>
        <dbReference type="Proteomes" id="UP000005580"/>
    </source>
</evidence>
<organism evidence="1 2">
    <name type="scientific">Hoylesella oralis ATCC 33269</name>
    <dbReference type="NCBI Taxonomy" id="873533"/>
    <lineage>
        <taxon>Bacteria</taxon>
        <taxon>Pseudomonadati</taxon>
        <taxon>Bacteroidota</taxon>
        <taxon>Bacteroidia</taxon>
        <taxon>Bacteroidales</taxon>
        <taxon>Prevotellaceae</taxon>
        <taxon>Hoylesella</taxon>
    </lineage>
</organism>
<dbReference type="eggNOG" id="COG3774">
    <property type="taxonomic scope" value="Bacteria"/>
</dbReference>
<gene>
    <name evidence="1" type="ORF">HMPREF0663_10337</name>
</gene>
<reference evidence="1" key="1">
    <citation type="submission" date="2011-01" db="EMBL/GenBank/DDBJ databases">
        <authorList>
            <person name="Muzny D."/>
            <person name="Qin X."/>
            <person name="Buhay C."/>
            <person name="Dugan-Rocha S."/>
            <person name="Ding Y."/>
            <person name="Chen G."/>
            <person name="Hawes A."/>
            <person name="Holder M."/>
            <person name="Jhangiani S."/>
            <person name="Johnson A."/>
            <person name="Khan Z."/>
            <person name="Li Z."/>
            <person name="Liu W."/>
            <person name="Liu X."/>
            <person name="Perez L."/>
            <person name="Shen H."/>
            <person name="Wang Q."/>
            <person name="Watt J."/>
            <person name="Xi L."/>
            <person name="Xin Y."/>
            <person name="Zhou J."/>
            <person name="Deng J."/>
            <person name="Jiang H."/>
            <person name="Liu Y."/>
            <person name="Qu J."/>
            <person name="Song X.-Z."/>
            <person name="Zhang L."/>
            <person name="Villasana D."/>
            <person name="Johnson A."/>
            <person name="Liu J."/>
            <person name="Liyanage D."/>
            <person name="Lorensuhewa L."/>
            <person name="Robinson T."/>
            <person name="Song A."/>
            <person name="Song B.-B."/>
            <person name="Dinh H."/>
            <person name="Thornton R."/>
            <person name="Coyle M."/>
            <person name="Francisco L."/>
            <person name="Jackson L."/>
            <person name="Javaid M."/>
            <person name="Korchina V."/>
            <person name="Kovar C."/>
            <person name="Mata R."/>
            <person name="Mathew T."/>
            <person name="Ngo R."/>
            <person name="Nguyen L."/>
            <person name="Nguyen N."/>
            <person name="Okwuonu G."/>
            <person name="Ongeri F."/>
            <person name="Pham C."/>
            <person name="Simmons D."/>
            <person name="Wilczek-Boney K."/>
            <person name="Hale W."/>
            <person name="Jakkamsetti A."/>
            <person name="Pham P."/>
            <person name="Ruth R."/>
            <person name="San Lucas F."/>
            <person name="Warren J."/>
            <person name="Zhang J."/>
            <person name="Zhao Z."/>
            <person name="Zhou C."/>
            <person name="Zhu D."/>
            <person name="Lee S."/>
            <person name="Bess C."/>
            <person name="Blankenburg K."/>
            <person name="Forbes L."/>
            <person name="Fu Q."/>
            <person name="Gubbala S."/>
            <person name="Hirani K."/>
            <person name="Jayaseelan J.C."/>
            <person name="Lara F."/>
            <person name="Munidasa M."/>
            <person name="Palculict T."/>
            <person name="Patil S."/>
            <person name="Pu L.-L."/>
            <person name="Saada N."/>
            <person name="Tang L."/>
            <person name="Weissenberger G."/>
            <person name="Zhu Y."/>
            <person name="Hemphill L."/>
            <person name="Shang Y."/>
            <person name="Youmans B."/>
            <person name="Ayvaz T."/>
            <person name="Ross M."/>
            <person name="Santibanez J."/>
            <person name="Aqrawi P."/>
            <person name="Gross S."/>
            <person name="Joshi V."/>
            <person name="Fowler G."/>
            <person name="Nazareth L."/>
            <person name="Reid J."/>
            <person name="Worley K."/>
            <person name="Petrosino J."/>
            <person name="Highlander S."/>
            <person name="Gibbs R."/>
        </authorList>
    </citation>
    <scope>NUCLEOTIDE SEQUENCE [LARGE SCALE GENOMIC DNA]</scope>
    <source>
        <strain evidence="1">ATCC 33269</strain>
    </source>
</reference>
<dbReference type="Pfam" id="PF05704">
    <property type="entry name" value="Caps_synth"/>
    <property type="match status" value="1"/>
</dbReference>
<dbReference type="RefSeq" id="WP_004369026.1">
    <property type="nucleotide sequence ID" value="NZ_GL833119.1"/>
</dbReference>
<dbReference type="EMBL" id="AEPE02000002">
    <property type="protein sequence ID" value="EFZ37968.1"/>
    <property type="molecule type" value="Genomic_DNA"/>
</dbReference>
<dbReference type="InterPro" id="IPR008441">
    <property type="entry name" value="AfumC-like_glycosyl_Trfase"/>
</dbReference>
<accession>E7RMI7</accession>